<gene>
    <name evidence="2" type="ORF">B1B_17013</name>
</gene>
<feature type="region of interest" description="Disordered" evidence="1">
    <location>
        <begin position="287"/>
        <end position="308"/>
    </location>
</feature>
<reference evidence="2" key="1">
    <citation type="submission" date="2013-08" db="EMBL/GenBank/DDBJ databases">
        <authorList>
            <person name="Mendez C."/>
            <person name="Richter M."/>
            <person name="Ferrer M."/>
            <person name="Sanchez J."/>
        </authorList>
    </citation>
    <scope>NUCLEOTIDE SEQUENCE</scope>
</reference>
<name>T0YSX2_9ZZZZ</name>
<feature type="non-terminal residue" evidence="2">
    <location>
        <position position="1"/>
    </location>
</feature>
<dbReference type="PANTHER" id="PTHR34614">
    <property type="match status" value="1"/>
</dbReference>
<accession>T0YSX2</accession>
<evidence type="ECO:0000256" key="1">
    <source>
        <dbReference type="SAM" id="MobiDB-lite"/>
    </source>
</evidence>
<dbReference type="AlphaFoldDB" id="T0YSX2"/>
<reference evidence="2" key="2">
    <citation type="journal article" date="2014" name="ISME J.">
        <title>Microbial stratification in low pH oxic and suboxic macroscopic growths along an acid mine drainage.</title>
        <authorList>
            <person name="Mendez-Garcia C."/>
            <person name="Mesa V."/>
            <person name="Sprenger R.R."/>
            <person name="Richter M."/>
            <person name="Diez M.S."/>
            <person name="Solano J."/>
            <person name="Bargiela R."/>
            <person name="Golyshina O.V."/>
            <person name="Manteca A."/>
            <person name="Ramos J.L."/>
            <person name="Gallego J.R."/>
            <person name="Llorente I."/>
            <person name="Martins Dos Santos V.A."/>
            <person name="Jensen O.N."/>
            <person name="Pelaez A.I."/>
            <person name="Sanchez J."/>
            <person name="Ferrer M."/>
        </authorList>
    </citation>
    <scope>NUCLEOTIDE SEQUENCE</scope>
</reference>
<comment type="caution">
    <text evidence="2">The sequence shown here is derived from an EMBL/GenBank/DDBJ whole genome shotgun (WGS) entry which is preliminary data.</text>
</comment>
<organism evidence="2">
    <name type="scientific">mine drainage metagenome</name>
    <dbReference type="NCBI Taxonomy" id="410659"/>
    <lineage>
        <taxon>unclassified sequences</taxon>
        <taxon>metagenomes</taxon>
        <taxon>ecological metagenomes</taxon>
    </lineage>
</organism>
<dbReference type="EMBL" id="AUZY01011352">
    <property type="protein sequence ID" value="EQD34937.1"/>
    <property type="molecule type" value="Genomic_DNA"/>
</dbReference>
<dbReference type="PANTHER" id="PTHR34614:SF2">
    <property type="entry name" value="TRANSPOSASE IS4-LIKE DOMAIN-CONTAINING PROTEIN"/>
    <property type="match status" value="1"/>
</dbReference>
<evidence type="ECO:0000313" key="2">
    <source>
        <dbReference type="EMBL" id="EQD34937.1"/>
    </source>
</evidence>
<sequence>SEDNFAHLAESGLHYIGSVPASDCPELVALPTAVRSIVDSERFGGLTAFDTRREVYGAERRAILTHSPELHESQTAGFEHTTLAKAARRLDELAGTLSRGRARRSRDKVEAEVEKICAKPWVRRVVTWELHGSEPKELRLHWAINAEARAALEEELFGKHVLITDHDDWSVPEVVAGYRSQSEAESSFRQMKDPHVVSFSPMYHWTDHNIRVHVFTCVLALQVAHLMRHRARQAGLDLSVRALLDELAGIGETVLLYQGEKGRPRARRMLTETSPTQDALVEVFHLPRYATPPPDPSQLGPAASRSPS</sequence>
<proteinExistence type="predicted"/>
<protein>
    <submittedName>
        <fullName evidence="2">Transposase-like protein</fullName>
    </submittedName>
</protein>